<evidence type="ECO:0000313" key="15">
    <source>
        <dbReference type="Proteomes" id="UP000297565"/>
    </source>
</evidence>
<dbReference type="GO" id="GO:0002098">
    <property type="term" value="P:tRNA wobble uridine modification"/>
    <property type="evidence" value="ECO:0007669"/>
    <property type="project" value="TreeGrafter"/>
</dbReference>
<evidence type="ECO:0000256" key="9">
    <source>
        <dbReference type="ARBA" id="ARBA00022958"/>
    </source>
</evidence>
<feature type="binding site" evidence="11">
    <location>
        <position position="246"/>
    </location>
    <ligand>
        <name>K(+)</name>
        <dbReference type="ChEBI" id="CHEBI:29103"/>
    </ligand>
</feature>
<keyword evidence="9 11" id="KW-0630">Potassium</keyword>
<evidence type="ECO:0000256" key="8">
    <source>
        <dbReference type="ARBA" id="ARBA00022842"/>
    </source>
</evidence>
<feature type="binding site" evidence="11">
    <location>
        <position position="119"/>
    </location>
    <ligand>
        <name>(6S)-5-formyl-5,6,7,8-tetrahydrofolate</name>
        <dbReference type="ChEBI" id="CHEBI:57457"/>
    </ligand>
</feature>
<feature type="binding site" evidence="11">
    <location>
        <begin position="244"/>
        <end position="250"/>
    </location>
    <ligand>
        <name>GTP</name>
        <dbReference type="ChEBI" id="CHEBI:37565"/>
    </ligand>
</feature>
<comment type="caution">
    <text evidence="11">Lacks conserved residue(s) required for the propagation of feature annotation.</text>
</comment>
<sequence>MSRDTIVAQATPIGRGGVGILRVSGPLAQQVAEQVLGKTLTPRMANYLPFKDSDGSVLDQGIALYFKAPNSFTGENVLELQGHGGQIVMDLLLKRILQIDGIRLARPGEFSEQAFLNDKLDLAQAEAIADLIEASSEQAARSALKSLQGEFSNKINELVDSVIYLRTYVEAAIDFPDEEIDFLADGKIETHLREIIAKLAKVKNEAKQGAILREGMKVVIAGRPNAGKSSLLNTLAGREAAIVTDIAGTTRDVLREHIHIDGMPLHIIDTAGLRDATDEVEKIGIRRAWDEIEQADRILLILDSTENQVELDLVRSEFMAKLPPHIPLTIVRNKADLSGEAEVLDEQNGLTVISLSAKTQKGVDLLRQHLKQSMGYQVCTEGGFLARRRHLEALEQADIHLQAGLIQLTEFYAGELVAEELRIVQHHLSEITGQFTSDDLLGNIFSSFCIGK</sequence>
<dbReference type="GO" id="GO:0003924">
    <property type="term" value="F:GTPase activity"/>
    <property type="evidence" value="ECO:0007669"/>
    <property type="project" value="UniProtKB-UniRule"/>
</dbReference>
<dbReference type="InterPro" id="IPR006073">
    <property type="entry name" value="GTP-bd"/>
</dbReference>
<proteinExistence type="inferred from homology"/>
<dbReference type="HAMAP" id="MF_00379">
    <property type="entry name" value="GTPase_MnmE"/>
    <property type="match status" value="1"/>
</dbReference>
<dbReference type="GO" id="GO:0005829">
    <property type="term" value="C:cytosol"/>
    <property type="evidence" value="ECO:0007669"/>
    <property type="project" value="TreeGrafter"/>
</dbReference>
<dbReference type="InterPro" id="IPR027266">
    <property type="entry name" value="TrmE/GcvT-like"/>
</dbReference>
<evidence type="ECO:0000256" key="4">
    <source>
        <dbReference type="ARBA" id="ARBA00022694"/>
    </source>
</evidence>
<reference evidence="14 15" key="1">
    <citation type="submission" date="2019-03" db="EMBL/GenBank/DDBJ databases">
        <title>Horizontal Gene Transfer Machinery in Histophilus somni.</title>
        <authorList>
            <person name="Mostafa Nazari M."/>
            <person name="Liljebjelke K."/>
        </authorList>
    </citation>
    <scope>NUCLEOTIDE SEQUENCE [LARGE SCALE GENOMIC DNA]</scope>
    <source>
        <strain evidence="14 15">UOC-EPH-KLM-04</strain>
    </source>
</reference>
<dbReference type="PANTHER" id="PTHR42714:SF2">
    <property type="entry name" value="TRNA MODIFICATION GTPASE GTPBP3, MITOCHONDRIAL"/>
    <property type="match status" value="1"/>
</dbReference>
<dbReference type="InterPro" id="IPR027417">
    <property type="entry name" value="P-loop_NTPase"/>
</dbReference>
<feature type="binding site" evidence="11">
    <location>
        <position position="249"/>
    </location>
    <ligand>
        <name>K(+)</name>
        <dbReference type="ChEBI" id="CHEBI:29103"/>
    </ligand>
</feature>
<evidence type="ECO:0000256" key="10">
    <source>
        <dbReference type="ARBA" id="ARBA00023134"/>
    </source>
</evidence>
<dbReference type="FunFam" id="3.40.50.300:FF:000249">
    <property type="entry name" value="tRNA modification GTPase MnmE"/>
    <property type="match status" value="1"/>
</dbReference>
<evidence type="ECO:0000256" key="1">
    <source>
        <dbReference type="ARBA" id="ARBA00004496"/>
    </source>
</evidence>
<dbReference type="NCBIfam" id="TIGR00450">
    <property type="entry name" value="mnmE_trmE_thdF"/>
    <property type="match status" value="1"/>
</dbReference>
<dbReference type="GO" id="GO:0030488">
    <property type="term" value="P:tRNA methylation"/>
    <property type="evidence" value="ECO:0007669"/>
    <property type="project" value="TreeGrafter"/>
</dbReference>
<organism evidence="14 15">
    <name type="scientific">Histophilus somni</name>
    <name type="common">Haemophilus somnus</name>
    <dbReference type="NCBI Taxonomy" id="731"/>
    <lineage>
        <taxon>Bacteria</taxon>
        <taxon>Pseudomonadati</taxon>
        <taxon>Pseudomonadota</taxon>
        <taxon>Gammaproteobacteria</taxon>
        <taxon>Pasteurellales</taxon>
        <taxon>Pasteurellaceae</taxon>
        <taxon>Histophilus</taxon>
    </lineage>
</organism>
<feature type="binding site" evidence="11">
    <location>
        <begin position="225"/>
        <end position="230"/>
    </location>
    <ligand>
        <name>GTP</name>
        <dbReference type="ChEBI" id="CHEBI:37565"/>
    </ligand>
</feature>
<feature type="binding site" evidence="11">
    <location>
        <begin position="269"/>
        <end position="272"/>
    </location>
    <ligand>
        <name>GTP</name>
        <dbReference type="ChEBI" id="CHEBI:37565"/>
    </ligand>
</feature>
<feature type="binding site" evidence="11">
    <location>
        <position position="229"/>
    </location>
    <ligand>
        <name>Mg(2+)</name>
        <dbReference type="ChEBI" id="CHEBI:18420"/>
    </ligand>
</feature>
<evidence type="ECO:0000256" key="11">
    <source>
        <dbReference type="HAMAP-Rule" id="MF_00379"/>
    </source>
</evidence>
<evidence type="ECO:0000259" key="13">
    <source>
        <dbReference type="PROSITE" id="PS51709"/>
    </source>
</evidence>
<dbReference type="NCBIfam" id="NF003661">
    <property type="entry name" value="PRK05291.1-3"/>
    <property type="match status" value="1"/>
</dbReference>
<feature type="binding site" evidence="11">
    <location>
        <position position="225"/>
    </location>
    <ligand>
        <name>K(+)</name>
        <dbReference type="ChEBI" id="CHEBI:29103"/>
    </ligand>
</feature>
<keyword evidence="10 11" id="KW-0342">GTP-binding</keyword>
<evidence type="ECO:0000256" key="7">
    <source>
        <dbReference type="ARBA" id="ARBA00022801"/>
    </source>
</evidence>
<dbReference type="Pfam" id="PF01926">
    <property type="entry name" value="MMR_HSR1"/>
    <property type="match status" value="1"/>
</dbReference>
<dbReference type="CDD" id="cd14858">
    <property type="entry name" value="TrmE_N"/>
    <property type="match status" value="1"/>
</dbReference>
<feature type="binding site" evidence="11">
    <location>
        <position position="250"/>
    </location>
    <ligand>
        <name>Mg(2+)</name>
        <dbReference type="ChEBI" id="CHEBI:18420"/>
    </ligand>
</feature>
<feature type="binding site" evidence="11">
    <location>
        <begin position="333"/>
        <end position="336"/>
    </location>
    <ligand>
        <name>GTP</name>
        <dbReference type="ChEBI" id="CHEBI:37565"/>
    </ligand>
</feature>
<evidence type="ECO:0000256" key="2">
    <source>
        <dbReference type="ARBA" id="ARBA00011043"/>
    </source>
</evidence>
<dbReference type="AlphaFoldDB" id="A0AAX2S626"/>
<protein>
    <recommendedName>
        <fullName evidence="11">tRNA modification GTPase MnmE</fullName>
        <ecNumber evidence="11">3.6.-.-</ecNumber>
    </recommendedName>
</protein>
<dbReference type="PANTHER" id="PTHR42714">
    <property type="entry name" value="TRNA MODIFICATION GTPASE GTPBP3"/>
    <property type="match status" value="1"/>
</dbReference>
<dbReference type="FunFam" id="3.30.1360.120:FF:000001">
    <property type="entry name" value="tRNA modification GTPase MnmE"/>
    <property type="match status" value="1"/>
</dbReference>
<gene>
    <name evidence="11 14" type="primary">mnmE</name>
    <name evidence="11" type="synonym">trmE</name>
    <name evidence="14" type="ORF">E2R48_01300</name>
</gene>
<dbReference type="Gene3D" id="3.40.50.300">
    <property type="entry name" value="P-loop containing nucleotide triphosphate hydrolases"/>
    <property type="match status" value="1"/>
</dbReference>
<evidence type="ECO:0000256" key="6">
    <source>
        <dbReference type="ARBA" id="ARBA00022741"/>
    </source>
</evidence>
<evidence type="ECO:0000256" key="12">
    <source>
        <dbReference type="RuleBase" id="RU003313"/>
    </source>
</evidence>
<evidence type="ECO:0000256" key="5">
    <source>
        <dbReference type="ARBA" id="ARBA00022723"/>
    </source>
</evidence>
<dbReference type="Pfam" id="PF12631">
    <property type="entry name" value="MnmE_helical"/>
    <property type="match status" value="1"/>
</dbReference>
<accession>A0AAX2S626</accession>
<feature type="binding site" evidence="11">
    <location>
        <position position="22"/>
    </location>
    <ligand>
        <name>(6S)-5-formyl-5,6,7,8-tetrahydrofolate</name>
        <dbReference type="ChEBI" id="CHEBI:57457"/>
    </ligand>
</feature>
<evidence type="ECO:0000256" key="3">
    <source>
        <dbReference type="ARBA" id="ARBA00022490"/>
    </source>
</evidence>
<dbReference type="Pfam" id="PF10396">
    <property type="entry name" value="TrmE_N"/>
    <property type="match status" value="1"/>
</dbReference>
<dbReference type="SUPFAM" id="SSF52540">
    <property type="entry name" value="P-loop containing nucleoside triphosphate hydrolases"/>
    <property type="match status" value="1"/>
</dbReference>
<dbReference type="EC" id="3.6.-.-" evidence="11"/>
<keyword evidence="4 11" id="KW-0819">tRNA processing</keyword>
<dbReference type="PROSITE" id="PS51709">
    <property type="entry name" value="G_TRME"/>
    <property type="match status" value="1"/>
</dbReference>
<dbReference type="InterPro" id="IPR025867">
    <property type="entry name" value="MnmE_helical"/>
</dbReference>
<comment type="cofactor">
    <cofactor evidence="11">
        <name>K(+)</name>
        <dbReference type="ChEBI" id="CHEBI:29103"/>
    </cofactor>
    <text evidence="11">Binds 1 potassium ion per subunit.</text>
</comment>
<dbReference type="CDD" id="cd04164">
    <property type="entry name" value="trmE"/>
    <property type="match status" value="1"/>
</dbReference>
<dbReference type="RefSeq" id="WP_132994582.1">
    <property type="nucleotide sequence ID" value="NZ_CP042983.1"/>
</dbReference>
<dbReference type="GO" id="GO:0046872">
    <property type="term" value="F:metal ion binding"/>
    <property type="evidence" value="ECO:0007669"/>
    <property type="project" value="UniProtKB-KW"/>
</dbReference>
<feature type="domain" description="TrmE-type G" evidence="13">
    <location>
        <begin position="215"/>
        <end position="375"/>
    </location>
</feature>
<comment type="subunit">
    <text evidence="11">Homodimer. Heterotetramer of two MnmE and two MnmG subunits.</text>
</comment>
<comment type="subcellular location">
    <subcellularLocation>
        <location evidence="1 11">Cytoplasm</location>
    </subcellularLocation>
</comment>
<dbReference type="InterPro" id="IPR018948">
    <property type="entry name" value="GTP-bd_TrmE_N"/>
</dbReference>
<feature type="binding site" evidence="11">
    <location>
        <position position="452"/>
    </location>
    <ligand>
        <name>(6S)-5-formyl-5,6,7,8-tetrahydrofolate</name>
        <dbReference type="ChEBI" id="CHEBI:57457"/>
    </ligand>
</feature>
<dbReference type="InterPro" id="IPR027368">
    <property type="entry name" value="MnmE_dom2"/>
</dbReference>
<evidence type="ECO:0000313" key="14">
    <source>
        <dbReference type="EMBL" id="TEW31531.1"/>
    </source>
</evidence>
<feature type="binding site" evidence="11">
    <location>
        <position position="244"/>
    </location>
    <ligand>
        <name>K(+)</name>
        <dbReference type="ChEBI" id="CHEBI:29103"/>
    </ligand>
</feature>
<keyword evidence="5 11" id="KW-0479">Metal-binding</keyword>
<feature type="binding site" evidence="11">
    <location>
        <position position="79"/>
    </location>
    <ligand>
        <name>(6S)-5-formyl-5,6,7,8-tetrahydrofolate</name>
        <dbReference type="ChEBI" id="CHEBI:57457"/>
    </ligand>
</feature>
<keyword evidence="6 11" id="KW-0547">Nucleotide-binding</keyword>
<dbReference type="Proteomes" id="UP000297565">
    <property type="component" value="Unassembled WGS sequence"/>
</dbReference>
<keyword evidence="8 11" id="KW-0460">Magnesium</keyword>
<keyword evidence="7 11" id="KW-0378">Hydrolase</keyword>
<dbReference type="InterPro" id="IPR005225">
    <property type="entry name" value="Small_GTP-bd"/>
</dbReference>
<dbReference type="InterPro" id="IPR031168">
    <property type="entry name" value="G_TrmE"/>
</dbReference>
<name>A0AAX2S626_HISSO</name>
<comment type="function">
    <text evidence="11">Exhibits a very high intrinsic GTPase hydrolysis rate. Involved in the addition of a carboxymethylaminomethyl (cmnm) group at the wobble position (U34) of certain tRNAs, forming tRNA-cmnm(5)s(2)U34.</text>
</comment>
<dbReference type="InterPro" id="IPR004520">
    <property type="entry name" value="GTPase_MnmE"/>
</dbReference>
<dbReference type="SUPFAM" id="SSF116878">
    <property type="entry name" value="TrmE connector domain"/>
    <property type="match status" value="1"/>
</dbReference>
<dbReference type="EMBL" id="SNRV01000001">
    <property type="protein sequence ID" value="TEW31531.1"/>
    <property type="molecule type" value="Genomic_DNA"/>
</dbReference>
<dbReference type="Gene3D" id="3.30.1360.120">
    <property type="entry name" value="Probable tRNA modification gtpase trme, domain 1"/>
    <property type="match status" value="1"/>
</dbReference>
<keyword evidence="3 11" id="KW-0963">Cytoplasm</keyword>
<dbReference type="GO" id="GO:0005525">
    <property type="term" value="F:GTP binding"/>
    <property type="evidence" value="ECO:0007669"/>
    <property type="project" value="UniProtKB-UniRule"/>
</dbReference>
<dbReference type="NCBIfam" id="TIGR00231">
    <property type="entry name" value="small_GTP"/>
    <property type="match status" value="1"/>
</dbReference>
<comment type="caution">
    <text evidence="14">The sequence shown here is derived from an EMBL/GenBank/DDBJ whole genome shotgun (WGS) entry which is preliminary data.</text>
</comment>
<dbReference type="Gene3D" id="1.20.120.430">
    <property type="entry name" value="tRNA modification GTPase MnmE domain 2"/>
    <property type="match status" value="1"/>
</dbReference>
<comment type="similarity">
    <text evidence="2 11 12">Belongs to the TRAFAC class TrmE-Era-EngA-EngB-Septin-like GTPase superfamily. TrmE GTPase family.</text>
</comment>